<dbReference type="RefSeq" id="WP_142810060.1">
    <property type="nucleotide sequence ID" value="NZ_CP036282.1"/>
</dbReference>
<dbReference type="Proteomes" id="UP000317365">
    <property type="component" value="Chromosome"/>
</dbReference>
<dbReference type="EMBL" id="CP036282">
    <property type="protein sequence ID" value="QDL53792.1"/>
    <property type="molecule type" value="Genomic_DNA"/>
</dbReference>
<dbReference type="InterPro" id="IPR036390">
    <property type="entry name" value="WH_DNA-bd_sf"/>
</dbReference>
<dbReference type="Gene3D" id="1.10.10.10">
    <property type="entry name" value="Winged helix-like DNA-binding domain superfamily/Winged helix DNA-binding domain"/>
    <property type="match status" value="1"/>
</dbReference>
<dbReference type="AlphaFoldDB" id="A0A515EMA2"/>
<protein>
    <submittedName>
        <fullName evidence="1">Uncharacterized protein</fullName>
    </submittedName>
</protein>
<evidence type="ECO:0000313" key="1">
    <source>
        <dbReference type="EMBL" id="QDL53792.1"/>
    </source>
</evidence>
<evidence type="ECO:0000313" key="2">
    <source>
        <dbReference type="Proteomes" id="UP000317365"/>
    </source>
</evidence>
<dbReference type="SUPFAM" id="SSF46785">
    <property type="entry name" value="Winged helix' DNA-binding domain"/>
    <property type="match status" value="1"/>
</dbReference>
<gene>
    <name evidence="1" type="ORF">EXZ61_06175</name>
</gene>
<reference evidence="2" key="2">
    <citation type="journal article" date="2020" name="Int. J. Syst. Evol. Microbiol.">
        <title>Genomic insights into a novel species Rhodoferax aquaticus sp. nov., isolated from freshwater.</title>
        <authorList>
            <person name="Li T."/>
            <person name="Zhuo Y."/>
            <person name="Jin C.Z."/>
            <person name="Wu X."/>
            <person name="Ko S.R."/>
            <person name="Jin F.J."/>
            <person name="Ahn C.Y."/>
            <person name="Oh H.M."/>
            <person name="Lee H.G."/>
            <person name="Jin L."/>
        </authorList>
    </citation>
    <scope>NUCLEOTIDE SEQUENCE [LARGE SCALE GENOMIC DNA]</scope>
    <source>
        <strain evidence="2">Gr-4</strain>
    </source>
</reference>
<name>A0A515EMA2_9BURK</name>
<sequence length="84" mass="9080">MSVDLAHTLLLELAQQQAPVSVPRLGKRFGQGASSIMRTLTLLGDATLGTQAGPGWVRLELQDERWMASLTEAGRAHVAQFEHG</sequence>
<keyword evidence="2" id="KW-1185">Reference proteome</keyword>
<accession>A0A515EMA2</accession>
<dbReference type="InterPro" id="IPR036388">
    <property type="entry name" value="WH-like_DNA-bd_sf"/>
</dbReference>
<organism evidence="1 2">
    <name type="scientific">Rhodoferax aquaticus</name>
    <dbReference type="NCBI Taxonomy" id="2527691"/>
    <lineage>
        <taxon>Bacteria</taxon>
        <taxon>Pseudomonadati</taxon>
        <taxon>Pseudomonadota</taxon>
        <taxon>Betaproteobacteria</taxon>
        <taxon>Burkholderiales</taxon>
        <taxon>Comamonadaceae</taxon>
        <taxon>Rhodoferax</taxon>
    </lineage>
</organism>
<proteinExistence type="predicted"/>
<dbReference type="KEGG" id="rhg:EXZ61_06175"/>
<reference evidence="2" key="1">
    <citation type="submission" date="2019-02" db="EMBL/GenBank/DDBJ databases">
        <title>Complete genome sequence of Rhodoferax sp. Gr-4.</title>
        <authorList>
            <person name="Jin L."/>
        </authorList>
    </citation>
    <scope>NUCLEOTIDE SEQUENCE [LARGE SCALE GENOMIC DNA]</scope>
    <source>
        <strain evidence="2">Gr-4</strain>
    </source>
</reference>